<dbReference type="SMR" id="B4LLQ5"/>
<feature type="compositionally biased region" description="Polar residues" evidence="8">
    <location>
        <begin position="590"/>
        <end position="608"/>
    </location>
</feature>
<dbReference type="PROSITE" id="PS00134">
    <property type="entry name" value="TRYPSIN_HIS"/>
    <property type="match status" value="2"/>
</dbReference>
<feature type="domain" description="Peptidase S1" evidence="9">
    <location>
        <begin position="1"/>
        <end position="217"/>
    </location>
</feature>
<evidence type="ECO:0000256" key="2">
    <source>
        <dbReference type="ARBA" id="ARBA00022670"/>
    </source>
</evidence>
<evidence type="ECO:0000256" key="7">
    <source>
        <dbReference type="RuleBase" id="RU363034"/>
    </source>
</evidence>
<dbReference type="InterPro" id="IPR033116">
    <property type="entry name" value="TRYPSIN_SER"/>
</dbReference>
<dbReference type="AlphaFoldDB" id="B4LLQ5"/>
<dbReference type="GO" id="GO:0006508">
    <property type="term" value="P:proteolysis"/>
    <property type="evidence" value="ECO:0007669"/>
    <property type="project" value="UniProtKB-KW"/>
</dbReference>
<dbReference type="FunFam" id="2.40.10.10:FF:000006">
    <property type="entry name" value="Serine proteinase stubble"/>
    <property type="match status" value="2"/>
</dbReference>
<proteinExistence type="predicted"/>
<feature type="region of interest" description="Disordered" evidence="8">
    <location>
        <begin position="580"/>
        <end position="618"/>
    </location>
</feature>
<dbReference type="CDD" id="cd00190">
    <property type="entry name" value="Tryp_SPc"/>
    <property type="match status" value="2"/>
</dbReference>
<gene>
    <name evidence="10" type="primary">Dvir\GJ20595</name>
    <name evidence="10" type="ORF">Dvir_GJ20595</name>
</gene>
<evidence type="ECO:0000256" key="8">
    <source>
        <dbReference type="SAM" id="MobiDB-lite"/>
    </source>
</evidence>
<dbReference type="Proteomes" id="UP000008792">
    <property type="component" value="Unassembled WGS sequence"/>
</dbReference>
<dbReference type="InterPro" id="IPR043504">
    <property type="entry name" value="Peptidase_S1_PA_chymotrypsin"/>
</dbReference>
<feature type="domain" description="Peptidase S1" evidence="9">
    <location>
        <begin position="341"/>
        <end position="574"/>
    </location>
</feature>
<comment type="subcellular location">
    <subcellularLocation>
        <location evidence="1">Membrane</location>
        <topology evidence="1">Single-pass type II membrane protein</topology>
    </subcellularLocation>
</comment>
<keyword evidence="4 7" id="KW-0720">Serine protease</keyword>
<dbReference type="InterPro" id="IPR001314">
    <property type="entry name" value="Peptidase_S1A"/>
</dbReference>
<protein>
    <recommendedName>
        <fullName evidence="9">Peptidase S1 domain-containing protein</fullName>
    </recommendedName>
</protein>
<dbReference type="Gene3D" id="2.40.10.10">
    <property type="entry name" value="Trypsin-like serine proteases"/>
    <property type="match status" value="2"/>
</dbReference>
<dbReference type="InterPro" id="IPR009003">
    <property type="entry name" value="Peptidase_S1_PA"/>
</dbReference>
<evidence type="ECO:0000256" key="3">
    <source>
        <dbReference type="ARBA" id="ARBA00022801"/>
    </source>
</evidence>
<dbReference type="EMBL" id="CH940648">
    <property type="protein sequence ID" value="EDW60918.2"/>
    <property type="molecule type" value="Genomic_DNA"/>
</dbReference>
<name>B4LLQ5_DROVI</name>
<keyword evidence="2 7" id="KW-0645">Protease</keyword>
<accession>B4LLQ5</accession>
<dbReference type="InParanoid" id="B4LLQ5"/>
<dbReference type="PROSITE" id="PS50240">
    <property type="entry name" value="TRYPSIN_DOM"/>
    <property type="match status" value="2"/>
</dbReference>
<keyword evidence="5" id="KW-0735">Signal-anchor</keyword>
<keyword evidence="11" id="KW-1185">Reference proteome</keyword>
<keyword evidence="3 7" id="KW-0378">Hydrolase</keyword>
<dbReference type="FunCoup" id="B4LLQ5">
    <property type="interactions" value="22"/>
</dbReference>
<dbReference type="GO" id="GO:0016020">
    <property type="term" value="C:membrane"/>
    <property type="evidence" value="ECO:0007669"/>
    <property type="project" value="UniProtKB-SubCell"/>
</dbReference>
<evidence type="ECO:0000313" key="11">
    <source>
        <dbReference type="Proteomes" id="UP000008792"/>
    </source>
</evidence>
<dbReference type="SMART" id="SM00020">
    <property type="entry name" value="Tryp_SPc"/>
    <property type="match status" value="2"/>
</dbReference>
<evidence type="ECO:0000313" key="10">
    <source>
        <dbReference type="EMBL" id="EDW60918.2"/>
    </source>
</evidence>
<dbReference type="HOGENOM" id="CLU_006842_0_0_1"/>
<evidence type="ECO:0000256" key="4">
    <source>
        <dbReference type="ARBA" id="ARBA00022825"/>
    </source>
</evidence>
<evidence type="ECO:0000256" key="5">
    <source>
        <dbReference type="ARBA" id="ARBA00022968"/>
    </source>
</evidence>
<dbReference type="InterPro" id="IPR001254">
    <property type="entry name" value="Trypsin_dom"/>
</dbReference>
<evidence type="ECO:0000256" key="1">
    <source>
        <dbReference type="ARBA" id="ARBA00004606"/>
    </source>
</evidence>
<dbReference type="eggNOG" id="KOG3627">
    <property type="taxonomic scope" value="Eukaryota"/>
</dbReference>
<evidence type="ECO:0000259" key="9">
    <source>
        <dbReference type="PROSITE" id="PS50240"/>
    </source>
</evidence>
<dbReference type="SUPFAM" id="SSF50494">
    <property type="entry name" value="Trypsin-like serine proteases"/>
    <property type="match status" value="2"/>
</dbReference>
<sequence length="618" mass="67782">MLLYGGRFYCAGSLLNDQFLLTASHCVYGFRKERISVRLLEHDRKMSHLQKIDRKVAEVITHPKYNARNYDNDIAIIKLDEPVEFNELLHPVCMPTPGRSFKGEIGIVTGWGALKVGGPTSDTLQEVQVPILAQDECRKSRYGNKITDNMLCGGYDDGGKDSCQGDSGGPLHIVPNGTREYQIAGVVSWGEGCAKAGYPGVYARVNRYGTWIKNLTKQACLCHAETKKIKFSCRVLLAWLLAASGKDAPIQLPIASWPEKFVTEMRYICLLSLLGLTLATPSLRSASEPAKILESLSNLRQNSFLDWIVSIIGPEYAATSVPAKRECPACACGNINTRHRIVGGQETEVHEYPWMAMLMWFGSFYCGASLVNDQYAVTAAHCVNGFYHRLITVRLLEHNRQDSNVKIVDRRVARVLVHPSYSIQNFDSDIALVRFNEPVRLGIDMHPVCLPTPTETFAGQTAVVTGWGALSEGGPISDTLQEVEVPILSQQECRDTNYGTAKITDNMICAGYVEQGGKDSCQGDSGGPMHVIGARQTYQLAGIVSWGEGCAKPRSPGVYTRVSNFNEWIEANTRDSCACSQAEEAATPEAVNSTTQQPEMATAETSQGPEVPEADVLA</sequence>
<dbReference type="InterPro" id="IPR018114">
    <property type="entry name" value="TRYPSIN_HIS"/>
</dbReference>
<dbReference type="Pfam" id="PF00089">
    <property type="entry name" value="Trypsin"/>
    <property type="match status" value="2"/>
</dbReference>
<dbReference type="MEROPS" id="S01.B42"/>
<dbReference type="PRINTS" id="PR00722">
    <property type="entry name" value="CHYMOTRYPSIN"/>
</dbReference>
<dbReference type="GO" id="GO:0004252">
    <property type="term" value="F:serine-type endopeptidase activity"/>
    <property type="evidence" value="ECO:0007669"/>
    <property type="project" value="InterPro"/>
</dbReference>
<dbReference type="OrthoDB" id="10012881at2759"/>
<reference evidence="10 11" key="1">
    <citation type="journal article" date="2007" name="Nature">
        <title>Evolution of genes and genomes on the Drosophila phylogeny.</title>
        <authorList>
            <consortium name="Drosophila 12 Genomes Consortium"/>
            <person name="Clark A.G."/>
            <person name="Eisen M.B."/>
            <person name="Smith D.R."/>
            <person name="Bergman C.M."/>
            <person name="Oliver B."/>
            <person name="Markow T.A."/>
            <person name="Kaufman T.C."/>
            <person name="Kellis M."/>
            <person name="Gelbart W."/>
            <person name="Iyer V.N."/>
            <person name="Pollard D.A."/>
            <person name="Sackton T.B."/>
            <person name="Larracuente A.M."/>
            <person name="Singh N.D."/>
            <person name="Abad J.P."/>
            <person name="Abt D.N."/>
            <person name="Adryan B."/>
            <person name="Aguade M."/>
            <person name="Akashi H."/>
            <person name="Anderson W.W."/>
            <person name="Aquadro C.F."/>
            <person name="Ardell D.H."/>
            <person name="Arguello R."/>
            <person name="Artieri C.G."/>
            <person name="Barbash D.A."/>
            <person name="Barker D."/>
            <person name="Barsanti P."/>
            <person name="Batterham P."/>
            <person name="Batzoglou S."/>
            <person name="Begun D."/>
            <person name="Bhutkar A."/>
            <person name="Blanco E."/>
            <person name="Bosak S.A."/>
            <person name="Bradley R.K."/>
            <person name="Brand A.D."/>
            <person name="Brent M.R."/>
            <person name="Brooks A.N."/>
            <person name="Brown R.H."/>
            <person name="Butlin R.K."/>
            <person name="Caggese C."/>
            <person name="Calvi B.R."/>
            <person name="Bernardo de Carvalho A."/>
            <person name="Caspi A."/>
            <person name="Castrezana S."/>
            <person name="Celniker S.E."/>
            <person name="Chang J.L."/>
            <person name="Chapple C."/>
            <person name="Chatterji S."/>
            <person name="Chinwalla A."/>
            <person name="Civetta A."/>
            <person name="Clifton S.W."/>
            <person name="Comeron J.M."/>
            <person name="Costello J.C."/>
            <person name="Coyne J.A."/>
            <person name="Daub J."/>
            <person name="David R.G."/>
            <person name="Delcher A.L."/>
            <person name="Delehaunty K."/>
            <person name="Do C.B."/>
            <person name="Ebling H."/>
            <person name="Edwards K."/>
            <person name="Eickbush T."/>
            <person name="Evans J.D."/>
            <person name="Filipski A."/>
            <person name="Findeiss S."/>
            <person name="Freyhult E."/>
            <person name="Fulton L."/>
            <person name="Fulton R."/>
            <person name="Garcia A.C."/>
            <person name="Gardiner A."/>
            <person name="Garfield D.A."/>
            <person name="Garvin B.E."/>
            <person name="Gibson G."/>
            <person name="Gilbert D."/>
            <person name="Gnerre S."/>
            <person name="Godfrey J."/>
            <person name="Good R."/>
            <person name="Gotea V."/>
            <person name="Gravely B."/>
            <person name="Greenberg A.J."/>
            <person name="Griffiths-Jones S."/>
            <person name="Gross S."/>
            <person name="Guigo R."/>
            <person name="Gustafson E.A."/>
            <person name="Haerty W."/>
            <person name="Hahn M.W."/>
            <person name="Halligan D.L."/>
            <person name="Halpern A.L."/>
            <person name="Halter G.M."/>
            <person name="Han M.V."/>
            <person name="Heger A."/>
            <person name="Hillier L."/>
            <person name="Hinrichs A.S."/>
            <person name="Holmes I."/>
            <person name="Hoskins R.A."/>
            <person name="Hubisz M.J."/>
            <person name="Hultmark D."/>
            <person name="Huntley M.A."/>
            <person name="Jaffe D.B."/>
            <person name="Jagadeeshan S."/>
            <person name="Jeck W.R."/>
            <person name="Johnson J."/>
            <person name="Jones C.D."/>
            <person name="Jordan W.C."/>
            <person name="Karpen G.H."/>
            <person name="Kataoka E."/>
            <person name="Keightley P.D."/>
            <person name="Kheradpour P."/>
            <person name="Kirkness E.F."/>
            <person name="Koerich L.B."/>
            <person name="Kristiansen K."/>
            <person name="Kudrna D."/>
            <person name="Kulathinal R.J."/>
            <person name="Kumar S."/>
            <person name="Kwok R."/>
            <person name="Lander E."/>
            <person name="Langley C.H."/>
            <person name="Lapoint R."/>
            <person name="Lazzaro B.P."/>
            <person name="Lee S.J."/>
            <person name="Levesque L."/>
            <person name="Li R."/>
            <person name="Lin C.F."/>
            <person name="Lin M.F."/>
            <person name="Lindblad-Toh K."/>
            <person name="Llopart A."/>
            <person name="Long M."/>
            <person name="Low L."/>
            <person name="Lozovsky E."/>
            <person name="Lu J."/>
            <person name="Luo M."/>
            <person name="Machado C.A."/>
            <person name="Makalowski W."/>
            <person name="Marzo M."/>
            <person name="Matsuda M."/>
            <person name="Matzkin L."/>
            <person name="McAllister B."/>
            <person name="McBride C.S."/>
            <person name="McKernan B."/>
            <person name="McKernan K."/>
            <person name="Mendez-Lago M."/>
            <person name="Minx P."/>
            <person name="Mollenhauer M.U."/>
            <person name="Montooth K."/>
            <person name="Mount S.M."/>
            <person name="Mu X."/>
            <person name="Myers E."/>
            <person name="Negre B."/>
            <person name="Newfeld S."/>
            <person name="Nielsen R."/>
            <person name="Noor M.A."/>
            <person name="O'Grady P."/>
            <person name="Pachter L."/>
            <person name="Papaceit M."/>
            <person name="Parisi M.J."/>
            <person name="Parisi M."/>
            <person name="Parts L."/>
            <person name="Pedersen J.S."/>
            <person name="Pesole G."/>
            <person name="Phillippy A.M."/>
            <person name="Ponting C.P."/>
            <person name="Pop M."/>
            <person name="Porcelli D."/>
            <person name="Powell J.R."/>
            <person name="Prohaska S."/>
            <person name="Pruitt K."/>
            <person name="Puig M."/>
            <person name="Quesneville H."/>
            <person name="Ram K.R."/>
            <person name="Rand D."/>
            <person name="Rasmussen M.D."/>
            <person name="Reed L.K."/>
            <person name="Reenan R."/>
            <person name="Reily A."/>
            <person name="Remington K.A."/>
            <person name="Rieger T.T."/>
            <person name="Ritchie M.G."/>
            <person name="Robin C."/>
            <person name="Rogers Y.H."/>
            <person name="Rohde C."/>
            <person name="Rozas J."/>
            <person name="Rubenfield M.J."/>
            <person name="Ruiz A."/>
            <person name="Russo S."/>
            <person name="Salzberg S.L."/>
            <person name="Sanchez-Gracia A."/>
            <person name="Saranga D.J."/>
            <person name="Sato H."/>
            <person name="Schaeffer S.W."/>
            <person name="Schatz M.C."/>
            <person name="Schlenke T."/>
            <person name="Schwartz R."/>
            <person name="Segarra C."/>
            <person name="Singh R.S."/>
            <person name="Sirot L."/>
            <person name="Sirota M."/>
            <person name="Sisneros N.B."/>
            <person name="Smith C.D."/>
            <person name="Smith T.F."/>
            <person name="Spieth J."/>
            <person name="Stage D.E."/>
            <person name="Stark A."/>
            <person name="Stephan W."/>
            <person name="Strausberg R.L."/>
            <person name="Strempel S."/>
            <person name="Sturgill D."/>
            <person name="Sutton G."/>
            <person name="Sutton G.G."/>
            <person name="Tao W."/>
            <person name="Teichmann S."/>
            <person name="Tobari Y.N."/>
            <person name="Tomimura Y."/>
            <person name="Tsolas J.M."/>
            <person name="Valente V.L."/>
            <person name="Venter E."/>
            <person name="Venter J.C."/>
            <person name="Vicario S."/>
            <person name="Vieira F.G."/>
            <person name="Vilella A.J."/>
            <person name="Villasante A."/>
            <person name="Walenz B."/>
            <person name="Wang J."/>
            <person name="Wasserman M."/>
            <person name="Watts T."/>
            <person name="Wilson D."/>
            <person name="Wilson R.K."/>
            <person name="Wing R.A."/>
            <person name="Wolfner M.F."/>
            <person name="Wong A."/>
            <person name="Wong G.K."/>
            <person name="Wu C.I."/>
            <person name="Wu G."/>
            <person name="Yamamoto D."/>
            <person name="Yang H.P."/>
            <person name="Yang S.P."/>
            <person name="Yorke J.A."/>
            <person name="Yoshida K."/>
            <person name="Zdobnov E."/>
            <person name="Zhang P."/>
            <person name="Zhang Y."/>
            <person name="Zimin A.V."/>
            <person name="Baldwin J."/>
            <person name="Abdouelleil A."/>
            <person name="Abdulkadir J."/>
            <person name="Abebe A."/>
            <person name="Abera B."/>
            <person name="Abreu J."/>
            <person name="Acer S.C."/>
            <person name="Aftuck L."/>
            <person name="Alexander A."/>
            <person name="An P."/>
            <person name="Anderson E."/>
            <person name="Anderson S."/>
            <person name="Arachi H."/>
            <person name="Azer M."/>
            <person name="Bachantsang P."/>
            <person name="Barry A."/>
            <person name="Bayul T."/>
            <person name="Berlin A."/>
            <person name="Bessette D."/>
            <person name="Bloom T."/>
            <person name="Blye J."/>
            <person name="Boguslavskiy L."/>
            <person name="Bonnet C."/>
            <person name="Boukhgalter B."/>
            <person name="Bourzgui I."/>
            <person name="Brown A."/>
            <person name="Cahill P."/>
            <person name="Channer S."/>
            <person name="Cheshatsang Y."/>
            <person name="Chuda L."/>
            <person name="Citroen M."/>
            <person name="Collymore A."/>
            <person name="Cooke P."/>
            <person name="Costello M."/>
            <person name="D'Aco K."/>
            <person name="Daza R."/>
            <person name="De Haan G."/>
            <person name="DeGray S."/>
            <person name="DeMaso C."/>
            <person name="Dhargay N."/>
            <person name="Dooley K."/>
            <person name="Dooley E."/>
            <person name="Doricent M."/>
            <person name="Dorje P."/>
            <person name="Dorjee K."/>
            <person name="Dupes A."/>
            <person name="Elong R."/>
            <person name="Falk J."/>
            <person name="Farina A."/>
            <person name="Faro S."/>
            <person name="Ferguson D."/>
            <person name="Fisher S."/>
            <person name="Foley C.D."/>
            <person name="Franke A."/>
            <person name="Friedrich D."/>
            <person name="Gadbois L."/>
            <person name="Gearin G."/>
            <person name="Gearin C.R."/>
            <person name="Giannoukos G."/>
            <person name="Goode T."/>
            <person name="Graham J."/>
            <person name="Grandbois E."/>
            <person name="Grewal S."/>
            <person name="Gyaltsen K."/>
            <person name="Hafez N."/>
            <person name="Hagos B."/>
            <person name="Hall J."/>
            <person name="Henson C."/>
            <person name="Hollinger A."/>
            <person name="Honan T."/>
            <person name="Huard M.D."/>
            <person name="Hughes L."/>
            <person name="Hurhula B."/>
            <person name="Husby M.E."/>
            <person name="Kamat A."/>
            <person name="Kanga B."/>
            <person name="Kashin S."/>
            <person name="Khazanovich D."/>
            <person name="Kisner P."/>
            <person name="Lance K."/>
            <person name="Lara M."/>
            <person name="Lee W."/>
            <person name="Lennon N."/>
            <person name="Letendre F."/>
            <person name="LeVine R."/>
            <person name="Lipovsky A."/>
            <person name="Liu X."/>
            <person name="Liu J."/>
            <person name="Liu S."/>
            <person name="Lokyitsang T."/>
            <person name="Lokyitsang Y."/>
            <person name="Lubonja R."/>
            <person name="Lui A."/>
            <person name="MacDonald P."/>
            <person name="Magnisalis V."/>
            <person name="Maru K."/>
            <person name="Matthews C."/>
            <person name="McCusker W."/>
            <person name="McDonough S."/>
            <person name="Mehta T."/>
            <person name="Meldrim J."/>
            <person name="Meneus L."/>
            <person name="Mihai O."/>
            <person name="Mihalev A."/>
            <person name="Mihova T."/>
            <person name="Mittelman R."/>
            <person name="Mlenga V."/>
            <person name="Montmayeur A."/>
            <person name="Mulrain L."/>
            <person name="Navidi A."/>
            <person name="Naylor J."/>
            <person name="Negash T."/>
            <person name="Nguyen T."/>
            <person name="Nguyen N."/>
            <person name="Nicol R."/>
            <person name="Norbu C."/>
            <person name="Norbu N."/>
            <person name="Novod N."/>
            <person name="O'Neill B."/>
            <person name="Osman S."/>
            <person name="Markiewicz E."/>
            <person name="Oyono O.L."/>
            <person name="Patti C."/>
            <person name="Phunkhang P."/>
            <person name="Pierre F."/>
            <person name="Priest M."/>
            <person name="Raghuraman S."/>
            <person name="Rege F."/>
            <person name="Reyes R."/>
            <person name="Rise C."/>
            <person name="Rogov P."/>
            <person name="Ross K."/>
            <person name="Ryan E."/>
            <person name="Settipalli S."/>
            <person name="Shea T."/>
            <person name="Sherpa N."/>
            <person name="Shi L."/>
            <person name="Shih D."/>
            <person name="Sparrow T."/>
            <person name="Spaulding J."/>
            <person name="Stalker J."/>
            <person name="Stange-Thomann N."/>
            <person name="Stavropoulos S."/>
            <person name="Stone C."/>
            <person name="Strader C."/>
            <person name="Tesfaye S."/>
            <person name="Thomson T."/>
            <person name="Thoulutsang Y."/>
            <person name="Thoulutsang D."/>
            <person name="Topham K."/>
            <person name="Topping I."/>
            <person name="Tsamla T."/>
            <person name="Vassiliev H."/>
            <person name="Vo A."/>
            <person name="Wangchuk T."/>
            <person name="Wangdi T."/>
            <person name="Weiand M."/>
            <person name="Wilkinson J."/>
            <person name="Wilson A."/>
            <person name="Yadav S."/>
            <person name="Young G."/>
            <person name="Yu Q."/>
            <person name="Zembek L."/>
            <person name="Zhong D."/>
            <person name="Zimmer A."/>
            <person name="Zwirko Z."/>
            <person name="Jaffe D.B."/>
            <person name="Alvarez P."/>
            <person name="Brockman W."/>
            <person name="Butler J."/>
            <person name="Chin C."/>
            <person name="Gnerre S."/>
            <person name="Grabherr M."/>
            <person name="Kleber M."/>
            <person name="Mauceli E."/>
            <person name="MacCallum I."/>
        </authorList>
    </citation>
    <scope>NUCLEOTIDE SEQUENCE [LARGE SCALE GENOMIC DNA]</scope>
    <source>
        <strain evidence="11">Tucson 15010-1051.87</strain>
    </source>
</reference>
<organism evidence="10 11">
    <name type="scientific">Drosophila virilis</name>
    <name type="common">Fruit fly</name>
    <dbReference type="NCBI Taxonomy" id="7244"/>
    <lineage>
        <taxon>Eukaryota</taxon>
        <taxon>Metazoa</taxon>
        <taxon>Ecdysozoa</taxon>
        <taxon>Arthropoda</taxon>
        <taxon>Hexapoda</taxon>
        <taxon>Insecta</taxon>
        <taxon>Pterygota</taxon>
        <taxon>Neoptera</taxon>
        <taxon>Endopterygota</taxon>
        <taxon>Diptera</taxon>
        <taxon>Brachycera</taxon>
        <taxon>Muscomorpha</taxon>
        <taxon>Ephydroidea</taxon>
        <taxon>Drosophilidae</taxon>
        <taxon>Drosophila</taxon>
    </lineage>
</organism>
<keyword evidence="6" id="KW-1015">Disulfide bond</keyword>
<dbReference type="PANTHER" id="PTHR24252">
    <property type="entry name" value="ACROSIN-RELATED"/>
    <property type="match status" value="1"/>
</dbReference>
<dbReference type="PANTHER" id="PTHR24252:SF7">
    <property type="entry name" value="HYALIN"/>
    <property type="match status" value="1"/>
</dbReference>
<dbReference type="PROSITE" id="PS00135">
    <property type="entry name" value="TRYPSIN_SER"/>
    <property type="match status" value="2"/>
</dbReference>
<keyword evidence="5" id="KW-0812">Transmembrane</keyword>
<evidence type="ECO:0000256" key="6">
    <source>
        <dbReference type="ARBA" id="ARBA00023157"/>
    </source>
</evidence>